<reference evidence="11" key="1">
    <citation type="submission" date="2020-07" db="EMBL/GenBank/DDBJ databases">
        <title>Huge and variable diversity of episymbiotic CPR bacteria and DPANN archaea in groundwater ecosystems.</title>
        <authorList>
            <person name="He C.Y."/>
            <person name="Keren R."/>
            <person name="Whittaker M."/>
            <person name="Farag I.F."/>
            <person name="Doudna J."/>
            <person name="Cate J.H.D."/>
            <person name="Banfield J.F."/>
        </authorList>
    </citation>
    <scope>NUCLEOTIDE SEQUENCE</scope>
    <source>
        <strain evidence="11">NC_groundwater_1664_Pr3_B-0.1um_52_9</strain>
    </source>
</reference>
<dbReference type="PANTHER" id="PTHR43304:SF1">
    <property type="entry name" value="PAC DOMAIN-CONTAINING PROTEIN"/>
    <property type="match status" value="1"/>
</dbReference>
<feature type="domain" description="Response regulatory" evidence="8">
    <location>
        <begin position="750"/>
        <end position="870"/>
    </location>
</feature>
<dbReference type="InterPro" id="IPR004358">
    <property type="entry name" value="Sig_transdc_His_kin-like_C"/>
</dbReference>
<dbReference type="Gene3D" id="3.40.50.2300">
    <property type="match status" value="2"/>
</dbReference>
<accession>A0A9D6V2I7</accession>
<dbReference type="InterPro" id="IPR005467">
    <property type="entry name" value="His_kinase_dom"/>
</dbReference>
<dbReference type="EMBL" id="JACRDE010000235">
    <property type="protein sequence ID" value="MBI5249579.1"/>
    <property type="molecule type" value="Genomic_DNA"/>
</dbReference>
<dbReference type="Gene3D" id="1.10.287.130">
    <property type="match status" value="1"/>
</dbReference>
<feature type="domain" description="PAS" evidence="9">
    <location>
        <begin position="132"/>
        <end position="174"/>
    </location>
</feature>
<comment type="caution">
    <text evidence="11">The sequence shown here is derived from an EMBL/GenBank/DDBJ whole genome shotgun (WGS) entry which is preliminary data.</text>
</comment>
<feature type="domain" description="PAC" evidence="10">
    <location>
        <begin position="328"/>
        <end position="378"/>
    </location>
</feature>
<proteinExistence type="predicted"/>
<feature type="domain" description="PAC" evidence="10">
    <location>
        <begin position="452"/>
        <end position="502"/>
    </location>
</feature>
<feature type="domain" description="PAC" evidence="10">
    <location>
        <begin position="203"/>
        <end position="254"/>
    </location>
</feature>
<dbReference type="AlphaFoldDB" id="A0A9D6V2I7"/>
<dbReference type="CDD" id="cd00075">
    <property type="entry name" value="HATPase"/>
    <property type="match status" value="1"/>
</dbReference>
<dbReference type="Pfam" id="PF00072">
    <property type="entry name" value="Response_reg"/>
    <property type="match status" value="2"/>
</dbReference>
<dbReference type="PANTHER" id="PTHR43304">
    <property type="entry name" value="PHYTOCHROME-LIKE PROTEIN CPH1"/>
    <property type="match status" value="1"/>
</dbReference>
<feature type="domain" description="Histidine kinase" evidence="7">
    <location>
        <begin position="515"/>
        <end position="731"/>
    </location>
</feature>
<dbReference type="SUPFAM" id="SSF52172">
    <property type="entry name" value="CheY-like"/>
    <property type="match status" value="2"/>
</dbReference>
<dbReference type="SUPFAM" id="SSF55874">
    <property type="entry name" value="ATPase domain of HSP90 chaperone/DNA topoisomerase II/histidine kinase"/>
    <property type="match status" value="1"/>
</dbReference>
<dbReference type="InterPro" id="IPR003661">
    <property type="entry name" value="HisK_dim/P_dom"/>
</dbReference>
<comment type="catalytic activity">
    <reaction evidence="1">
        <text>ATP + protein L-histidine = ADP + protein N-phospho-L-histidine.</text>
        <dbReference type="EC" id="2.7.13.3"/>
    </reaction>
</comment>
<keyword evidence="3 6" id="KW-0597">Phosphoprotein</keyword>
<dbReference type="InterPro" id="IPR011006">
    <property type="entry name" value="CheY-like_superfamily"/>
</dbReference>
<dbReference type="SUPFAM" id="SSF55785">
    <property type="entry name" value="PYP-like sensor domain (PAS domain)"/>
    <property type="match status" value="3"/>
</dbReference>
<evidence type="ECO:0000256" key="4">
    <source>
        <dbReference type="ARBA" id="ARBA00022679"/>
    </source>
</evidence>
<feature type="modified residue" description="4-aspartylphosphate" evidence="6">
    <location>
        <position position="55"/>
    </location>
</feature>
<dbReference type="Pfam" id="PF08447">
    <property type="entry name" value="PAS_3"/>
    <property type="match status" value="1"/>
</dbReference>
<evidence type="ECO:0000259" key="9">
    <source>
        <dbReference type="PROSITE" id="PS50112"/>
    </source>
</evidence>
<evidence type="ECO:0000313" key="11">
    <source>
        <dbReference type="EMBL" id="MBI5249579.1"/>
    </source>
</evidence>
<dbReference type="SMART" id="SM00387">
    <property type="entry name" value="HATPase_c"/>
    <property type="match status" value="1"/>
</dbReference>
<dbReference type="InterPro" id="IPR001789">
    <property type="entry name" value="Sig_transdc_resp-reg_receiver"/>
</dbReference>
<evidence type="ECO:0000256" key="3">
    <source>
        <dbReference type="ARBA" id="ARBA00022553"/>
    </source>
</evidence>
<dbReference type="SUPFAM" id="SSF47384">
    <property type="entry name" value="Homodimeric domain of signal transducing histidine kinase"/>
    <property type="match status" value="1"/>
</dbReference>
<dbReference type="InterPro" id="IPR036890">
    <property type="entry name" value="HATPase_C_sf"/>
</dbReference>
<dbReference type="PROSITE" id="PS50109">
    <property type="entry name" value="HIS_KIN"/>
    <property type="match status" value="1"/>
</dbReference>
<evidence type="ECO:0000256" key="2">
    <source>
        <dbReference type="ARBA" id="ARBA00012438"/>
    </source>
</evidence>
<dbReference type="PRINTS" id="PR00344">
    <property type="entry name" value="BCTRLSENSOR"/>
</dbReference>
<dbReference type="InterPro" id="IPR013655">
    <property type="entry name" value="PAS_fold_3"/>
</dbReference>
<evidence type="ECO:0000259" key="8">
    <source>
        <dbReference type="PROSITE" id="PS50110"/>
    </source>
</evidence>
<dbReference type="GO" id="GO:0000155">
    <property type="term" value="F:phosphorelay sensor kinase activity"/>
    <property type="evidence" value="ECO:0007669"/>
    <property type="project" value="InterPro"/>
</dbReference>
<name>A0A9D6V2I7_9BACT</name>
<evidence type="ECO:0000256" key="1">
    <source>
        <dbReference type="ARBA" id="ARBA00000085"/>
    </source>
</evidence>
<dbReference type="InterPro" id="IPR035965">
    <property type="entry name" value="PAS-like_dom_sf"/>
</dbReference>
<evidence type="ECO:0000313" key="12">
    <source>
        <dbReference type="Proteomes" id="UP000807825"/>
    </source>
</evidence>
<dbReference type="InterPro" id="IPR001610">
    <property type="entry name" value="PAC"/>
</dbReference>
<feature type="domain" description="PAS" evidence="9">
    <location>
        <begin position="255"/>
        <end position="325"/>
    </location>
</feature>
<dbReference type="InterPro" id="IPR000700">
    <property type="entry name" value="PAS-assoc_C"/>
</dbReference>
<dbReference type="PROSITE" id="PS50112">
    <property type="entry name" value="PAS"/>
    <property type="match status" value="3"/>
</dbReference>
<dbReference type="PROSITE" id="PS50110">
    <property type="entry name" value="RESPONSE_REGULATORY"/>
    <property type="match status" value="2"/>
</dbReference>
<dbReference type="InterPro" id="IPR000014">
    <property type="entry name" value="PAS"/>
</dbReference>
<dbReference type="InterPro" id="IPR036097">
    <property type="entry name" value="HisK_dim/P_sf"/>
</dbReference>
<evidence type="ECO:0000259" key="10">
    <source>
        <dbReference type="PROSITE" id="PS50113"/>
    </source>
</evidence>
<dbReference type="SMART" id="SM00448">
    <property type="entry name" value="REC"/>
    <property type="match status" value="2"/>
</dbReference>
<evidence type="ECO:0000256" key="5">
    <source>
        <dbReference type="ARBA" id="ARBA00022777"/>
    </source>
</evidence>
<dbReference type="Pfam" id="PF02518">
    <property type="entry name" value="HATPase_c"/>
    <property type="match status" value="1"/>
</dbReference>
<dbReference type="SMART" id="SM00091">
    <property type="entry name" value="PAS"/>
    <property type="match status" value="3"/>
</dbReference>
<feature type="domain" description="PAS" evidence="9">
    <location>
        <begin position="379"/>
        <end position="448"/>
    </location>
</feature>
<dbReference type="NCBIfam" id="TIGR00229">
    <property type="entry name" value="sensory_box"/>
    <property type="match status" value="3"/>
</dbReference>
<keyword evidence="5" id="KW-0418">Kinase</keyword>
<dbReference type="InterPro" id="IPR052162">
    <property type="entry name" value="Sensor_kinase/Photoreceptor"/>
</dbReference>
<dbReference type="CDD" id="cd00130">
    <property type="entry name" value="PAS"/>
    <property type="match status" value="3"/>
</dbReference>
<organism evidence="11 12">
    <name type="scientific">Desulfomonile tiedjei</name>
    <dbReference type="NCBI Taxonomy" id="2358"/>
    <lineage>
        <taxon>Bacteria</taxon>
        <taxon>Pseudomonadati</taxon>
        <taxon>Thermodesulfobacteriota</taxon>
        <taxon>Desulfomonilia</taxon>
        <taxon>Desulfomonilales</taxon>
        <taxon>Desulfomonilaceae</taxon>
        <taxon>Desulfomonile</taxon>
    </lineage>
</organism>
<feature type="domain" description="Response regulatory" evidence="8">
    <location>
        <begin position="5"/>
        <end position="120"/>
    </location>
</feature>
<dbReference type="CDD" id="cd00082">
    <property type="entry name" value="HisKA"/>
    <property type="match status" value="1"/>
</dbReference>
<dbReference type="Proteomes" id="UP000807825">
    <property type="component" value="Unassembled WGS sequence"/>
</dbReference>
<dbReference type="Pfam" id="PF13426">
    <property type="entry name" value="PAS_9"/>
    <property type="match status" value="2"/>
</dbReference>
<dbReference type="SMART" id="SM00388">
    <property type="entry name" value="HisKA"/>
    <property type="match status" value="1"/>
</dbReference>
<dbReference type="EC" id="2.7.13.3" evidence="2"/>
<dbReference type="Gene3D" id="3.30.450.20">
    <property type="entry name" value="PAS domain"/>
    <property type="match status" value="3"/>
</dbReference>
<dbReference type="CDD" id="cd17534">
    <property type="entry name" value="REC_DC-like"/>
    <property type="match status" value="1"/>
</dbReference>
<dbReference type="PROSITE" id="PS50113">
    <property type="entry name" value="PAC"/>
    <property type="match status" value="3"/>
</dbReference>
<dbReference type="Gene3D" id="3.30.565.10">
    <property type="entry name" value="Histidine kinase-like ATPase, C-terminal domain"/>
    <property type="match status" value="1"/>
</dbReference>
<dbReference type="InterPro" id="IPR003594">
    <property type="entry name" value="HATPase_dom"/>
</dbReference>
<evidence type="ECO:0000256" key="6">
    <source>
        <dbReference type="PROSITE-ProRule" id="PRU00169"/>
    </source>
</evidence>
<dbReference type="SMART" id="SM00086">
    <property type="entry name" value="PAC"/>
    <property type="match status" value="3"/>
</dbReference>
<protein>
    <recommendedName>
        <fullName evidence="2">histidine kinase</fullName>
        <ecNumber evidence="2">2.7.13.3</ecNumber>
    </recommendedName>
</protein>
<gene>
    <name evidence="11" type="ORF">HY912_08795</name>
</gene>
<feature type="modified residue" description="4-aspartylphosphate" evidence="6">
    <location>
        <position position="804"/>
    </location>
</feature>
<keyword evidence="4" id="KW-0808">Transferase</keyword>
<sequence>MKASRILIVEDELILADDIAHLLKSWGHEVVSIVSSGEEAIRKADETCPDLVLMDIVLEGQMDGIEAAGYIKSQVEAAIVYLTAHSKKDLFERAKITEPFGYLSKPVSPEELEGTVEMALYKHKMEKQLRENEEKFRAVFENSFDAMLLTESDGQVLEANSAAARMLGRTKEELYRIGLDDFVDVSDPRLTAALEERDRTGRFMGELYLKRNDGAPFPAEVSSVVFLDSKGEKRVCDVVRDITGRKLSDEALKESEERYRKLVDLAPDGIHVSVGEIFAFANDAMAGILGVKRPDDLVGRNIFDFVHPDYCGVVRDRFKRIMSDGIPLVTEEKYVRPDGTEVEVEVAATRLTYQGRQAAQVVVRDITYRKRAEEALRESQEKYRMVVENANEAIVVARNGFATFANGKAEEIIGCSAETLRSVPFNEFIHPNDRESVTRCYHRRLSGESVSSPTCFRVIHSDGSAKWVEQRAVLINWEDCPATLNFLYDITERKKIEEELIKLEKLQSVGLLAGGIAHDFNNILTAIMGNISLAKVCTFPGDKIHERLSLAEKSCLRAQGLTKQLLTFSSGGAPVTKVSDIAGVAKGGCIAALCGSDVACEFNFPDDLWLAQVDEGQISQVFGNLLLNAIQAMPGGGSVCVTGCNVTVTEEDRLPIDPGDYLRVSVADQGIGISREHITRIFDPYFTTKCEARGLGLATAYAIINRHGGMITVDSRLEVGTTFHVYLPASKNGVQAQTDLDDLPVFGKGRVLIMDDEEPIRRLAQDVLSFLGYEVAVAEHGEQAISLYAKAKDSSDPFDVVILDLTVPGGMGGIEVVKALREVDPDIKAIVSSGYSSDPVMADHRKHLFQGVVSKPYTVRELSQVLKRVIEE</sequence>
<evidence type="ECO:0000259" key="7">
    <source>
        <dbReference type="PROSITE" id="PS50109"/>
    </source>
</evidence>